<proteinExistence type="predicted"/>
<evidence type="ECO:0000259" key="2">
    <source>
        <dbReference type="Pfam" id="PF15300"/>
    </source>
</evidence>
<evidence type="ECO:0000256" key="1">
    <source>
        <dbReference type="SAM" id="MobiDB-lite"/>
    </source>
</evidence>
<evidence type="ECO:0000313" key="4">
    <source>
        <dbReference type="Proteomes" id="UP001623349"/>
    </source>
</evidence>
<dbReference type="Proteomes" id="UP001623349">
    <property type="component" value="Unassembled WGS sequence"/>
</dbReference>
<dbReference type="InterPro" id="IPR029307">
    <property type="entry name" value="INT_SG_DDX_CT_C"/>
</dbReference>
<dbReference type="EMBL" id="BAAFST010000020">
    <property type="protein sequence ID" value="GAB1302794.1"/>
    <property type="molecule type" value="Genomic_DNA"/>
</dbReference>
<sequence>MMAGEGRELSVCSEKEEDRAGEVVDSTLPKMRQIMNMEPMKKREREPHLKASVVVKGEGLLPEGSDATFTGGIVSSEIPPGVLSVAALTAGEGMSSGCTESHATFNADIKRQIMQEIRRFGRKYGRLFKILEEVQGPLEVRIQLVKFSIKEAARNLKDIT</sequence>
<accession>A0ABQ0FU66</accession>
<dbReference type="PANTHER" id="PTHR12957">
    <property type="entry name" value="DEAD/H BOX POLYPEPTIDE 26/DICE1-RELATED"/>
    <property type="match status" value="1"/>
</dbReference>
<feature type="domain" description="INTS6/SAGE1/DDX26B/CT45 C-terminal" evidence="2">
    <location>
        <begin position="105"/>
        <end position="154"/>
    </location>
</feature>
<dbReference type="PANTHER" id="PTHR12957:SF22">
    <property type="entry name" value="INTEGRATOR COMPLEX SUBUNIT 6-LIKE"/>
    <property type="match status" value="1"/>
</dbReference>
<evidence type="ECO:0000313" key="3">
    <source>
        <dbReference type="EMBL" id="GAB1302794.1"/>
    </source>
</evidence>
<keyword evidence="4" id="KW-1185">Reference proteome</keyword>
<reference evidence="3 4" key="1">
    <citation type="submission" date="2024-08" db="EMBL/GenBank/DDBJ databases">
        <title>The draft genome of Apodemus speciosus.</title>
        <authorList>
            <person name="Nabeshima K."/>
            <person name="Suzuki S."/>
            <person name="Onuma M."/>
        </authorList>
    </citation>
    <scope>NUCLEOTIDE SEQUENCE [LARGE SCALE GENOMIC DNA]</scope>
    <source>
        <strain evidence="3">IB14-021</strain>
    </source>
</reference>
<organism evidence="3 4">
    <name type="scientific">Apodemus speciosus</name>
    <name type="common">Large Japanese field mouse</name>
    <dbReference type="NCBI Taxonomy" id="105296"/>
    <lineage>
        <taxon>Eukaryota</taxon>
        <taxon>Metazoa</taxon>
        <taxon>Chordata</taxon>
        <taxon>Craniata</taxon>
        <taxon>Vertebrata</taxon>
        <taxon>Euteleostomi</taxon>
        <taxon>Mammalia</taxon>
        <taxon>Eutheria</taxon>
        <taxon>Euarchontoglires</taxon>
        <taxon>Glires</taxon>
        <taxon>Rodentia</taxon>
        <taxon>Myomorpha</taxon>
        <taxon>Muroidea</taxon>
        <taxon>Muridae</taxon>
        <taxon>Murinae</taxon>
        <taxon>Apodemus</taxon>
    </lineage>
</organism>
<protein>
    <submittedName>
        <fullName evidence="3">Gene model 648, (NCBI)</fullName>
    </submittedName>
</protein>
<dbReference type="Pfam" id="PF15300">
    <property type="entry name" value="INT_SG_DDX_CT_C"/>
    <property type="match status" value="1"/>
</dbReference>
<name>A0ABQ0FU66_APOSI</name>
<feature type="region of interest" description="Disordered" evidence="1">
    <location>
        <begin position="1"/>
        <end position="22"/>
    </location>
</feature>
<comment type="caution">
    <text evidence="3">The sequence shown here is derived from an EMBL/GenBank/DDBJ whole genome shotgun (WGS) entry which is preliminary data.</text>
</comment>
<gene>
    <name evidence="3" type="ORF">APTSU1_001803300</name>
</gene>
<dbReference type="InterPro" id="IPR051113">
    <property type="entry name" value="Integrator_subunit6"/>
</dbReference>